<organism evidence="6 7">
    <name type="scientific">Mycolicibacterium mucogenicum</name>
    <name type="common">Mycobacterium mucogenicum</name>
    <dbReference type="NCBI Taxonomy" id="56689"/>
    <lineage>
        <taxon>Bacteria</taxon>
        <taxon>Bacillati</taxon>
        <taxon>Actinomycetota</taxon>
        <taxon>Actinomycetes</taxon>
        <taxon>Mycobacteriales</taxon>
        <taxon>Mycobacteriaceae</taxon>
        <taxon>Mycolicibacterium</taxon>
    </lineage>
</organism>
<evidence type="ECO:0000256" key="2">
    <source>
        <dbReference type="ARBA" id="ARBA00022679"/>
    </source>
</evidence>
<dbReference type="PANTHER" id="PTHR43369">
    <property type="entry name" value="PHOSPHORIBOSYLGLYCINAMIDE FORMYLTRANSFERASE"/>
    <property type="match status" value="1"/>
</dbReference>
<name>A0A4V3AWE3_MYCMU</name>
<dbReference type="SUPFAM" id="SSF53328">
    <property type="entry name" value="Formyltransferase"/>
    <property type="match status" value="1"/>
</dbReference>
<proteinExistence type="inferred from homology"/>
<comment type="caution">
    <text evidence="6">The sequence shown here is derived from an EMBL/GenBank/DDBJ whole genome shotgun (WGS) entry which is preliminary data.</text>
</comment>
<feature type="binding site" evidence="4">
    <location>
        <position position="74"/>
    </location>
    <ligand>
        <name>(6R)-10-formyltetrahydrofolate</name>
        <dbReference type="ChEBI" id="CHEBI:195366"/>
    </ligand>
</feature>
<comment type="pathway">
    <text evidence="1 4">Purine metabolism; IMP biosynthesis via de novo pathway; N(2)-formyl-N(1)-(5-phospho-D-ribosyl)glycinamide from N(1)-(5-phospho-D-ribosyl)glycinamide (10-formyl THF route): step 1/1.</text>
</comment>
<comment type="function">
    <text evidence="4">Catalyzes the transfer of a formyl group from 10-formyltetrahydrofolate to 5-phospho-ribosyl-glycinamide (GAR), producing 5-phospho-ribosyl-N-formylglycinamide (FGAR) and tetrahydrofolate.</text>
</comment>
<protein>
    <recommendedName>
        <fullName evidence="4">Phosphoribosylglycinamide formyltransferase</fullName>
        <ecNumber evidence="4">2.1.2.2</ecNumber>
    </recommendedName>
    <alternativeName>
        <fullName evidence="4">5'-phosphoribosylglycinamide transformylase</fullName>
    </alternativeName>
    <alternativeName>
        <fullName evidence="4">GAR transformylase</fullName>
        <shortName evidence="4">GART</shortName>
    </alternativeName>
</protein>
<dbReference type="GO" id="GO:0006189">
    <property type="term" value="P:'de novo' IMP biosynthetic process"/>
    <property type="evidence" value="ECO:0007669"/>
    <property type="project" value="UniProtKB-UniRule"/>
</dbReference>
<comment type="similarity">
    <text evidence="4">Belongs to the GART family.</text>
</comment>
<dbReference type="Gene3D" id="3.40.50.170">
    <property type="entry name" value="Formyl transferase, N-terminal domain"/>
    <property type="match status" value="1"/>
</dbReference>
<keyword evidence="2 4" id="KW-0808">Transferase</keyword>
<dbReference type="GO" id="GO:0005829">
    <property type="term" value="C:cytosol"/>
    <property type="evidence" value="ECO:0007669"/>
    <property type="project" value="TreeGrafter"/>
</dbReference>
<dbReference type="InterPro" id="IPR002376">
    <property type="entry name" value="Formyl_transf_N"/>
</dbReference>
<dbReference type="Proteomes" id="UP000294929">
    <property type="component" value="Unassembled WGS sequence"/>
</dbReference>
<feature type="domain" description="Formyl transferase N-terminal" evidence="5">
    <location>
        <begin position="14"/>
        <end position="191"/>
    </location>
</feature>
<dbReference type="AlphaFoldDB" id="A0A4V3AWE3"/>
<feature type="binding site" evidence="4">
    <location>
        <position position="116"/>
    </location>
    <ligand>
        <name>(6R)-10-formyltetrahydrofolate</name>
        <dbReference type="ChEBI" id="CHEBI:195366"/>
    </ligand>
</feature>
<evidence type="ECO:0000256" key="4">
    <source>
        <dbReference type="HAMAP-Rule" id="MF_01930"/>
    </source>
</evidence>
<comment type="catalytic activity">
    <reaction evidence="4">
        <text>N(1)-(5-phospho-beta-D-ribosyl)glycinamide + (6R)-10-formyltetrahydrofolate = N(2)-formyl-N(1)-(5-phospho-beta-D-ribosyl)glycinamide + (6S)-5,6,7,8-tetrahydrofolate + H(+)</text>
        <dbReference type="Rhea" id="RHEA:15053"/>
        <dbReference type="ChEBI" id="CHEBI:15378"/>
        <dbReference type="ChEBI" id="CHEBI:57453"/>
        <dbReference type="ChEBI" id="CHEBI:143788"/>
        <dbReference type="ChEBI" id="CHEBI:147286"/>
        <dbReference type="ChEBI" id="CHEBI:195366"/>
        <dbReference type="EC" id="2.1.2.2"/>
    </reaction>
</comment>
<dbReference type="PANTHER" id="PTHR43369:SF2">
    <property type="entry name" value="PHOSPHORIBOSYLGLYCINAMIDE FORMYLTRANSFERASE"/>
    <property type="match status" value="1"/>
</dbReference>
<dbReference type="FunFam" id="3.40.50.170:FF:000008">
    <property type="entry name" value="Phosphoribosylglycinamide formyltransferase"/>
    <property type="match status" value="1"/>
</dbReference>
<sequence length="216" mass="22551">MQQPVHVPPTAPARLVVLASGTGSLLESVLAAAVGEYPARVVAVGTDRECRALEVGAAAGAATFTTQLRDHADRAAWDVALTEAVATHEPDLVVSAGFMKILGPTFLGRFQGRVLNTHPALLPSFPGAHAVSEALAYGVRVTGSTVHLVDAGTDTGPILAQEPVAVLESDDESSLHERIKVVERRLLVDVIAAVALRGVTWSGRKAAIGCREGEEQ</sequence>
<keyword evidence="3 4" id="KW-0658">Purine biosynthesis</keyword>
<dbReference type="RefSeq" id="WP_133426614.1">
    <property type="nucleotide sequence ID" value="NZ_SDLO01000007.1"/>
</dbReference>
<evidence type="ECO:0000313" key="7">
    <source>
        <dbReference type="Proteomes" id="UP000294929"/>
    </source>
</evidence>
<feature type="site" description="Raises pKa of active site His" evidence="4">
    <location>
        <position position="154"/>
    </location>
</feature>
<dbReference type="InterPro" id="IPR036477">
    <property type="entry name" value="Formyl_transf_N_sf"/>
</dbReference>
<gene>
    <name evidence="4" type="primary">purN</name>
    <name evidence="6" type="ORF">EUA03_11345</name>
</gene>
<dbReference type="Pfam" id="PF00551">
    <property type="entry name" value="Formyl_trans_N"/>
    <property type="match status" value="1"/>
</dbReference>
<accession>A0A4V3AWE3</accession>
<evidence type="ECO:0000256" key="3">
    <source>
        <dbReference type="ARBA" id="ARBA00022755"/>
    </source>
</evidence>
<reference evidence="6 7" key="1">
    <citation type="submission" date="2019-01" db="EMBL/GenBank/DDBJ databases">
        <title>High-quality-draft genome sequences of five non-tuberculosis mycobacteriaceae isolated from a nosocomial environment.</title>
        <authorList>
            <person name="Tiago I."/>
            <person name="Alarico S."/>
            <person name="Pereira S.G."/>
            <person name="Coelho C."/>
            <person name="Maranha A."/>
            <person name="Empadinhas N."/>
        </authorList>
    </citation>
    <scope>NUCLEOTIDE SEQUENCE [LARGE SCALE GENOMIC DNA]</scope>
    <source>
        <strain evidence="6 7">24AIII</strain>
    </source>
</reference>
<evidence type="ECO:0000259" key="5">
    <source>
        <dbReference type="Pfam" id="PF00551"/>
    </source>
</evidence>
<feature type="binding site" evidence="4">
    <location>
        <begin position="99"/>
        <end position="102"/>
    </location>
    <ligand>
        <name>(6R)-10-formyltetrahydrofolate</name>
        <dbReference type="ChEBI" id="CHEBI:195366"/>
    </ligand>
</feature>
<dbReference type="UniPathway" id="UPA00074">
    <property type="reaction ID" value="UER00126"/>
</dbReference>
<feature type="active site" description="Proton donor" evidence="4">
    <location>
        <position position="118"/>
    </location>
</feature>
<dbReference type="GO" id="GO:0004644">
    <property type="term" value="F:phosphoribosylglycinamide formyltransferase activity"/>
    <property type="evidence" value="ECO:0007669"/>
    <property type="project" value="UniProtKB-UniRule"/>
</dbReference>
<dbReference type="EMBL" id="SDLO01000007">
    <property type="protein sequence ID" value="TDK90141.1"/>
    <property type="molecule type" value="Genomic_DNA"/>
</dbReference>
<dbReference type="EC" id="2.1.2.2" evidence="4"/>
<comment type="caution">
    <text evidence="4">Lacks conserved residue(s) required for the propagation of feature annotation.</text>
</comment>
<dbReference type="CDD" id="cd08645">
    <property type="entry name" value="FMT_core_GART"/>
    <property type="match status" value="1"/>
</dbReference>
<dbReference type="InterPro" id="IPR004607">
    <property type="entry name" value="GART"/>
</dbReference>
<evidence type="ECO:0000313" key="6">
    <source>
        <dbReference type="EMBL" id="TDK90141.1"/>
    </source>
</evidence>
<dbReference type="NCBIfam" id="TIGR00639">
    <property type="entry name" value="PurN"/>
    <property type="match status" value="1"/>
</dbReference>
<evidence type="ECO:0000256" key="1">
    <source>
        <dbReference type="ARBA" id="ARBA00005054"/>
    </source>
</evidence>
<dbReference type="HAMAP" id="MF_01930">
    <property type="entry name" value="PurN"/>
    <property type="match status" value="1"/>
</dbReference>